<organism evidence="2 3">
    <name type="scientific">Desulfolutivibrio sulfodismutans</name>
    <dbReference type="NCBI Taxonomy" id="63561"/>
    <lineage>
        <taxon>Bacteria</taxon>
        <taxon>Pseudomonadati</taxon>
        <taxon>Thermodesulfobacteriota</taxon>
        <taxon>Desulfovibrionia</taxon>
        <taxon>Desulfovibrionales</taxon>
        <taxon>Desulfovibrionaceae</taxon>
        <taxon>Desulfolutivibrio</taxon>
    </lineage>
</organism>
<keyword evidence="1" id="KW-0812">Transmembrane</keyword>
<evidence type="ECO:0000313" key="3">
    <source>
        <dbReference type="Proteomes" id="UP000469724"/>
    </source>
</evidence>
<evidence type="ECO:0000256" key="1">
    <source>
        <dbReference type="SAM" id="Phobius"/>
    </source>
</evidence>
<name>A0A7K3NQT0_9BACT</name>
<comment type="caution">
    <text evidence="2">The sequence shown here is derived from an EMBL/GenBank/DDBJ whole genome shotgun (WGS) entry which is preliminary data.</text>
</comment>
<dbReference type="EMBL" id="JAAGRQ010000116">
    <property type="protein sequence ID" value="NDY58582.1"/>
    <property type="molecule type" value="Genomic_DNA"/>
</dbReference>
<keyword evidence="1" id="KW-0472">Membrane</keyword>
<reference evidence="2 3" key="1">
    <citation type="submission" date="2020-02" db="EMBL/GenBank/DDBJ databases">
        <title>Comparative genomics of sulfur disproportionating microorganisms.</title>
        <authorList>
            <person name="Ward L.M."/>
            <person name="Bertran E."/>
            <person name="Johnston D.T."/>
        </authorList>
    </citation>
    <scope>NUCLEOTIDE SEQUENCE [LARGE SCALE GENOMIC DNA]</scope>
    <source>
        <strain evidence="2 3">DSM 3696</strain>
    </source>
</reference>
<protein>
    <submittedName>
        <fullName evidence="2">Uncharacterized protein</fullName>
    </submittedName>
</protein>
<proteinExistence type="predicted"/>
<dbReference type="RefSeq" id="WP_163303654.1">
    <property type="nucleotide sequence ID" value="NZ_JAAGRQ010000116.1"/>
</dbReference>
<feature type="transmembrane region" description="Helical" evidence="1">
    <location>
        <begin position="155"/>
        <end position="176"/>
    </location>
</feature>
<dbReference type="Proteomes" id="UP000469724">
    <property type="component" value="Unassembled WGS sequence"/>
</dbReference>
<gene>
    <name evidence="2" type="ORF">G3N56_17750</name>
</gene>
<accession>A0A7K3NQT0</accession>
<sequence length="273" mass="29401">MNEKTVGTLRNVASRIGGLCMAIIVLCVIDGLTSQLRQEFNTFDLLPGESMVVSGHMPPDATDIKDLIIEGPLETIQFRPESTYKGFWMGGFMWKGEATAAQNAAAGKYMVTVRGEKEEKPHAALTFTFRVYADAPSKRANAAAYVMRYVGFHPYAAAASLFPLAILCGLTVFFLAKKMERDMAARGKAEIYMIKRSPEGLQISFGLGRDHGVLPGALVCVQNEAGLTVGRAKVTGSTETDSTAVLTGDGQAELGHFVTQDLVAPREDATGKD</sequence>
<evidence type="ECO:0000313" key="2">
    <source>
        <dbReference type="EMBL" id="NDY58582.1"/>
    </source>
</evidence>
<keyword evidence="1" id="KW-1133">Transmembrane helix</keyword>
<keyword evidence="3" id="KW-1185">Reference proteome</keyword>
<feature type="transmembrane region" description="Helical" evidence="1">
    <location>
        <begin position="12"/>
        <end position="32"/>
    </location>
</feature>
<dbReference type="AlphaFoldDB" id="A0A7K3NQT0"/>